<dbReference type="Pfam" id="PF13087">
    <property type="entry name" value="AAA_12"/>
    <property type="match status" value="1"/>
</dbReference>
<protein>
    <submittedName>
        <fullName evidence="2">DUF3320 domain-containing protein</fullName>
    </submittedName>
</protein>
<name>A0A6I4I9G5_9SPHI</name>
<dbReference type="InterPro" id="IPR021754">
    <property type="entry name" value="DUF3320"/>
</dbReference>
<dbReference type="Pfam" id="PF11784">
    <property type="entry name" value="DUF3320"/>
    <property type="match status" value="1"/>
</dbReference>
<dbReference type="EMBL" id="WQLA01000003">
    <property type="protein sequence ID" value="MVN91607.1"/>
    <property type="molecule type" value="Genomic_DNA"/>
</dbReference>
<dbReference type="InterPro" id="IPR027417">
    <property type="entry name" value="P-loop_NTPase"/>
</dbReference>
<dbReference type="Pfam" id="PF13195">
    <property type="entry name" value="DUF4011"/>
    <property type="match status" value="1"/>
</dbReference>
<dbReference type="Pfam" id="PF13086">
    <property type="entry name" value="AAA_11"/>
    <property type="match status" value="2"/>
</dbReference>
<sequence>MLESIKAKLEASRKELLDLGLRNPLLNYKTPKGKGLKIVQEKSEFIFDILARQNKAMTFLGISEKKISKGIQDVVGDHIEVAELPQSTDESYQDTKLQTSETEQKLQTRLLNTYYFARTSIEEQGVNILYLALGMLKWYEQGDTDTPRYAPLLLIPVELERSSAQERFRLKYTGSEIGANLSLQAKMKADFNISIPDMPDSEDMNVNSYFKLIEDHIANQELWAVEHDEIELGFFSFGKFMIYNDLDTAKWPDAQQPGLNDNIQALFETGFHSNYQPENEDAKDLDEETNANALFKVVDADSSQMQAILAVNEGHNLVIQGPPGTGKSQTITNIIADAIGQGKKVLFVAEKMAALEVVKRRLDSAQLGEACLELHSHKANKRDLLEELKRVMELGRPSINQLELEVQQLAVFRNELNNYCNAVNAGVAGSGLSANQVIGYLLQIDKEIGAQHLPKIPIHNIDHWNADKIREATAICDRLQARLKDIGTPQNLLFWGSEITVLLPHEKGPVLEQVRQAGQAVAALRELSDKIHTSTGLEPADDANSLSFLSTQLEVASKATDLTGLDISNDVWLLKKEDIRELVDAGQALDLLYKEHKDKLIPEAWSQDILDIRQNLVAHGSKWYKFLIGSYRRANQRLASFLKVGLPDELSEKLKIVDTISEARRMETEMAALEPLAASIFGKRWSKQKSEWSALSCAAEYLSDVHQQFSDNRISAQLIEFLKHNNAASTAAAWAKELKQHANNIEIQRQTVFTTLRLNESKGVKQSEIDAMTFRAQAAFWLKRAERFAELQLVIDWNNLALAASQAGFDFLVDVSTHWEIASQWLKTALLKTWYEYLIEQAFKSNPALTQFERVSHESVIDQFKRLDQLNLVYNRARVSLKHWENIPKQHAGGQVNVLRTEFNKRARHMPIRKLVEEAGAAMQAIKPVWMMSPMSIANFLPPGNIQFDLVIFDEASQVRPVDALGAIMRGKQLVVVGDTKQLPPTSFFDKLNTEVEDEDNQTADMQSILGMCDGQGAPSSMLKWHYRSRHESLITLSNHEFYENKLVIFPSPGSRQSLGLRFHHLAEAVYDRGKTRTNPIEAEKVAQAVITHAKQYPELSLGVVAFSTSQMQAIQAALELQRRQHPEVETFFKSHPHEPFFIKNLENVQGDERDVIYISIGYGRVENGTVPISFGPLNNEGGERRLNVLITRAKMRCEVFTNITSADIPVKENAKFGIRALKSFLHFAQHAKFEQNSESILTEIRPFEDEVANQLTALGYVVRSKVGSAGFYLDLAVVDQHNPGRYIIGIECDGRNYAKARSATDRDRLRTQVLEMFGWNIYRVWSTDWYRNPERELKRLIKAIEQAKAITDSADQETKVYEEEQRVLEREKVEETITKTVYYQLATLPAAIGSQEMHLHSFGSLAAWISEIVKVESPVHFDEMARRMVEAAGISKVGSRIKYTLTQACNLSEQNGLIKMKGDFLWHYEMEEPVIRNRSQLPSSSRRLQLIAPEEINLAIKQVVCEAVAITDEATANLVAKLFGFSRLTEDMKQLLLEAIQVAENNAVIKRDNGYLKLV</sequence>
<reference evidence="2 3" key="1">
    <citation type="submission" date="2019-12" db="EMBL/GenBank/DDBJ databases">
        <title>Mucilaginibacter sp. HME9299 genome sequencing and assembly.</title>
        <authorList>
            <person name="Kang H."/>
            <person name="Kim H."/>
            <person name="Joh K."/>
        </authorList>
    </citation>
    <scope>NUCLEOTIDE SEQUENCE [LARGE SCALE GENOMIC DNA]</scope>
    <source>
        <strain evidence="2 3">HME9299</strain>
    </source>
</reference>
<evidence type="ECO:0000259" key="1">
    <source>
        <dbReference type="SMART" id="SM00952"/>
    </source>
</evidence>
<dbReference type="CDD" id="cd18808">
    <property type="entry name" value="SF1_C_Upf1"/>
    <property type="match status" value="1"/>
</dbReference>
<dbReference type="FunFam" id="3.40.960.10:FF:000002">
    <property type="entry name" value="DNA helicase related protein"/>
    <property type="match status" value="1"/>
</dbReference>
<dbReference type="SUPFAM" id="SSF52540">
    <property type="entry name" value="P-loop containing nucleoside triphosphate hydrolases"/>
    <property type="match status" value="1"/>
</dbReference>
<dbReference type="Pfam" id="PF18741">
    <property type="entry name" value="MTES_1575"/>
    <property type="match status" value="1"/>
</dbReference>
<evidence type="ECO:0000313" key="3">
    <source>
        <dbReference type="Proteomes" id="UP000434850"/>
    </source>
</evidence>
<dbReference type="Gene3D" id="3.40.50.300">
    <property type="entry name" value="P-loop containing nucleotide triphosphate hydrolases"/>
    <property type="match status" value="3"/>
</dbReference>
<gene>
    <name evidence="2" type="ORF">GO816_10770</name>
</gene>
<dbReference type="InterPro" id="IPR041677">
    <property type="entry name" value="DNA2/NAM7_AAA_11"/>
</dbReference>
<keyword evidence="3" id="KW-1185">Reference proteome</keyword>
<comment type="caution">
    <text evidence="2">The sequence shown here is derived from an EMBL/GenBank/DDBJ whole genome shotgun (WGS) entry which is preliminary data.</text>
</comment>
<proteinExistence type="predicted"/>
<dbReference type="SMART" id="SM00952">
    <property type="entry name" value="RAP"/>
    <property type="match status" value="1"/>
</dbReference>
<dbReference type="InterPro" id="IPR047187">
    <property type="entry name" value="SF1_C_Upf1"/>
</dbReference>
<dbReference type="PANTHER" id="PTHR10887:SF530">
    <property type="entry name" value="SUPERFAMILY I DNA HELICASES"/>
    <property type="match status" value="1"/>
</dbReference>
<dbReference type="InterPro" id="IPR049468">
    <property type="entry name" value="Restrct_endonuc-II-like_dom"/>
</dbReference>
<dbReference type="InterPro" id="IPR041679">
    <property type="entry name" value="DNA2/NAM7-like_C"/>
</dbReference>
<dbReference type="SUPFAM" id="SSF52980">
    <property type="entry name" value="Restriction endonuclease-like"/>
    <property type="match status" value="1"/>
</dbReference>
<dbReference type="GO" id="GO:0004386">
    <property type="term" value="F:helicase activity"/>
    <property type="evidence" value="ECO:0007669"/>
    <property type="project" value="InterPro"/>
</dbReference>
<dbReference type="Proteomes" id="UP000434850">
    <property type="component" value="Unassembled WGS sequence"/>
</dbReference>
<organism evidence="2 3">
    <name type="scientific">Mucilaginibacter aquatilis</name>
    <dbReference type="NCBI Taxonomy" id="1517760"/>
    <lineage>
        <taxon>Bacteria</taxon>
        <taxon>Pseudomonadati</taxon>
        <taxon>Bacteroidota</taxon>
        <taxon>Sphingobacteriia</taxon>
        <taxon>Sphingobacteriales</taxon>
        <taxon>Sphingobacteriaceae</taxon>
        <taxon>Mucilaginibacter</taxon>
    </lineage>
</organism>
<dbReference type="FunFam" id="3.40.50.300:FF:002063">
    <property type="entry name" value="DNA helicase related protein"/>
    <property type="match status" value="1"/>
</dbReference>
<dbReference type="InterPro" id="IPR025103">
    <property type="entry name" value="DUF4011"/>
</dbReference>
<feature type="domain" description="RAP" evidence="1">
    <location>
        <begin position="1291"/>
        <end position="1345"/>
    </location>
</feature>
<evidence type="ECO:0000313" key="2">
    <source>
        <dbReference type="EMBL" id="MVN91607.1"/>
    </source>
</evidence>
<dbReference type="OrthoDB" id="9757917at2"/>
<dbReference type="InterPro" id="IPR011335">
    <property type="entry name" value="Restrct_endonuc-II-like"/>
</dbReference>
<dbReference type="Gene3D" id="3.40.960.10">
    <property type="entry name" value="VSR Endonuclease"/>
    <property type="match status" value="1"/>
</dbReference>
<dbReference type="InterPro" id="IPR045055">
    <property type="entry name" value="DNA2/NAM7-like"/>
</dbReference>
<dbReference type="InterPro" id="IPR013584">
    <property type="entry name" value="RAP"/>
</dbReference>
<dbReference type="RefSeq" id="WP_157541905.1">
    <property type="nucleotide sequence ID" value="NZ_WQLA01000003.1"/>
</dbReference>
<accession>A0A6I4I9G5</accession>
<dbReference type="PANTHER" id="PTHR10887">
    <property type="entry name" value="DNA2/NAM7 HELICASE FAMILY"/>
    <property type="match status" value="1"/>
</dbReference>